<comment type="caution">
    <text evidence="3">The sequence shown here is derived from an EMBL/GenBank/DDBJ whole genome shotgun (WGS) entry which is preliminary data.</text>
</comment>
<dbReference type="EMBL" id="SLZR01000008">
    <property type="protein sequence ID" value="TCS40704.1"/>
    <property type="molecule type" value="Genomic_DNA"/>
</dbReference>
<dbReference type="InterPro" id="IPR036249">
    <property type="entry name" value="Thioredoxin-like_sf"/>
</dbReference>
<dbReference type="InterPro" id="IPR006660">
    <property type="entry name" value="Arsenate_reductase-like"/>
</dbReference>
<keyword evidence="4" id="KW-1185">Reference proteome</keyword>
<dbReference type="NCBIfam" id="NF008107">
    <property type="entry name" value="PRK10853.1"/>
    <property type="match status" value="1"/>
</dbReference>
<dbReference type="PANTHER" id="PTHR30041:SF8">
    <property type="entry name" value="PROTEIN YFFB"/>
    <property type="match status" value="1"/>
</dbReference>
<name>A0A4R3I756_9GAMM</name>
<dbReference type="SUPFAM" id="SSF52833">
    <property type="entry name" value="Thioredoxin-like"/>
    <property type="match status" value="1"/>
</dbReference>
<dbReference type="NCBIfam" id="TIGR01617">
    <property type="entry name" value="arsC_related"/>
    <property type="match status" value="1"/>
</dbReference>
<dbReference type="Pfam" id="PF03960">
    <property type="entry name" value="ArsC"/>
    <property type="match status" value="1"/>
</dbReference>
<dbReference type="AlphaFoldDB" id="A0A4R3I756"/>
<comment type="similarity">
    <text evidence="1 2">Belongs to the ArsC family.</text>
</comment>
<dbReference type="OrthoDB" id="9803749at2"/>
<dbReference type="PROSITE" id="PS51353">
    <property type="entry name" value="ARSC"/>
    <property type="match status" value="1"/>
</dbReference>
<proteinExistence type="inferred from homology"/>
<evidence type="ECO:0000256" key="1">
    <source>
        <dbReference type="ARBA" id="ARBA00007198"/>
    </source>
</evidence>
<dbReference type="Proteomes" id="UP000295793">
    <property type="component" value="Unassembled WGS sequence"/>
</dbReference>
<dbReference type="Gene3D" id="3.40.30.10">
    <property type="entry name" value="Glutaredoxin"/>
    <property type="match status" value="1"/>
</dbReference>
<gene>
    <name evidence="3" type="ORF">BCF53_10860</name>
</gene>
<accession>A0A4R3I756</accession>
<dbReference type="PANTHER" id="PTHR30041">
    <property type="entry name" value="ARSENATE REDUCTASE"/>
    <property type="match status" value="1"/>
</dbReference>
<dbReference type="RefSeq" id="WP_132701677.1">
    <property type="nucleotide sequence ID" value="NZ_SLZR01000008.1"/>
</dbReference>
<evidence type="ECO:0000313" key="3">
    <source>
        <dbReference type="EMBL" id="TCS40704.1"/>
    </source>
</evidence>
<reference evidence="3 4" key="1">
    <citation type="submission" date="2019-03" db="EMBL/GenBank/DDBJ databases">
        <title>Genomic Encyclopedia of Archaeal and Bacterial Type Strains, Phase II (KMG-II): from individual species to whole genera.</title>
        <authorList>
            <person name="Goeker M."/>
        </authorList>
    </citation>
    <scope>NUCLEOTIDE SEQUENCE [LARGE SCALE GENOMIC DNA]</scope>
    <source>
        <strain evidence="3 4">DSM 15388</strain>
    </source>
</reference>
<protein>
    <submittedName>
        <fullName evidence="3">Spx/MgsR family transcriptional regulator</fullName>
    </submittedName>
</protein>
<dbReference type="CDD" id="cd03035">
    <property type="entry name" value="ArsC_Yffb"/>
    <property type="match status" value="1"/>
</dbReference>
<evidence type="ECO:0000256" key="2">
    <source>
        <dbReference type="PROSITE-ProRule" id="PRU01282"/>
    </source>
</evidence>
<dbReference type="InterPro" id="IPR006504">
    <property type="entry name" value="Tscrpt_reg_Spx/MgsR"/>
</dbReference>
<sequence>MIKIYGIRNCDTLKKTLKWFEANNVEFQFIDYKKQPPEEPLARAFIDAHGWETVINKRGTTWRKLDDETKNAVTDETAVSLIMQHPSMIKRPIIEQDGRFLIGYDETQFAQFI</sequence>
<organism evidence="3 4">
    <name type="scientific">Reinekea marinisedimentorum</name>
    <dbReference type="NCBI Taxonomy" id="230495"/>
    <lineage>
        <taxon>Bacteria</taxon>
        <taxon>Pseudomonadati</taxon>
        <taxon>Pseudomonadota</taxon>
        <taxon>Gammaproteobacteria</taxon>
        <taxon>Oceanospirillales</taxon>
        <taxon>Saccharospirillaceae</taxon>
        <taxon>Reinekea</taxon>
    </lineage>
</organism>
<evidence type="ECO:0000313" key="4">
    <source>
        <dbReference type="Proteomes" id="UP000295793"/>
    </source>
</evidence>